<feature type="chain" id="PRO_5007733987" evidence="1">
    <location>
        <begin position="22"/>
        <end position="120"/>
    </location>
</feature>
<dbReference type="EMBL" id="KI671761">
    <property type="protein sequence ID" value="ETL45542.1"/>
    <property type="molecule type" value="Genomic_DNA"/>
</dbReference>
<evidence type="ECO:0000256" key="1">
    <source>
        <dbReference type="SAM" id="SignalP"/>
    </source>
</evidence>
<gene>
    <name evidence="2" type="ORF">L915_04430</name>
    <name evidence="3" type="ORF">L916_04400</name>
</gene>
<dbReference type="VEuPathDB" id="FungiDB:PPTG_08857"/>
<dbReference type="Proteomes" id="UP000053236">
    <property type="component" value="Unassembled WGS sequence"/>
</dbReference>
<proteinExistence type="predicted"/>
<dbReference type="Proteomes" id="UP000053864">
    <property type="component" value="Unassembled WGS sequence"/>
</dbReference>
<evidence type="ECO:0000313" key="4">
    <source>
        <dbReference type="Proteomes" id="UP000053864"/>
    </source>
</evidence>
<accession>W2JIF7</accession>
<evidence type="ECO:0000313" key="2">
    <source>
        <dbReference type="EMBL" id="ETK92165.1"/>
    </source>
</evidence>
<protein>
    <submittedName>
        <fullName evidence="3">Uncharacterized protein</fullName>
    </submittedName>
</protein>
<dbReference type="EMBL" id="KI685222">
    <property type="protein sequence ID" value="ETK92165.1"/>
    <property type="molecule type" value="Genomic_DNA"/>
</dbReference>
<dbReference type="Gene3D" id="1.10.287.700">
    <property type="entry name" value="Helix hairpin bin"/>
    <property type="match status" value="1"/>
</dbReference>
<reference evidence="3 4" key="2">
    <citation type="submission" date="2013-11" db="EMBL/GenBank/DDBJ databases">
        <title>The Genome Sequence of Phytophthora parasitica CJ05E6.</title>
        <authorList>
            <consortium name="The Broad Institute Genomics Platform"/>
            <person name="Russ C."/>
            <person name="Tyler B."/>
            <person name="Panabieres F."/>
            <person name="Shan W."/>
            <person name="Tripathy S."/>
            <person name="Grunwald N."/>
            <person name="Machado M."/>
            <person name="Johnson C.S."/>
            <person name="Arredondo F."/>
            <person name="Hong C."/>
            <person name="Coffey M."/>
            <person name="Young S.K."/>
            <person name="Zeng Q."/>
            <person name="Gargeya S."/>
            <person name="Fitzgerald M."/>
            <person name="Abouelleil A."/>
            <person name="Alvarado L."/>
            <person name="Chapman S.B."/>
            <person name="Gainer-Dewar J."/>
            <person name="Goldberg J."/>
            <person name="Griggs A."/>
            <person name="Gujja S."/>
            <person name="Hansen M."/>
            <person name="Howarth C."/>
            <person name="Imamovic A."/>
            <person name="Ireland A."/>
            <person name="Larimer J."/>
            <person name="McCowan C."/>
            <person name="Murphy C."/>
            <person name="Pearson M."/>
            <person name="Poon T.W."/>
            <person name="Priest M."/>
            <person name="Roberts A."/>
            <person name="Saif S."/>
            <person name="Shea T."/>
            <person name="Sykes S."/>
            <person name="Wortman J."/>
            <person name="Nusbaum C."/>
            <person name="Birren B."/>
        </authorList>
    </citation>
    <scope>NUCLEOTIDE SEQUENCE [LARGE SCALE GENOMIC DNA]</scope>
    <source>
        <strain evidence="3 4">CJ05E6</strain>
    </source>
</reference>
<organism evidence="3 4">
    <name type="scientific">Phytophthora nicotianae</name>
    <name type="common">Potato buckeye rot agent</name>
    <name type="synonym">Phytophthora parasitica</name>
    <dbReference type="NCBI Taxonomy" id="4792"/>
    <lineage>
        <taxon>Eukaryota</taxon>
        <taxon>Sar</taxon>
        <taxon>Stramenopiles</taxon>
        <taxon>Oomycota</taxon>
        <taxon>Peronosporomycetes</taxon>
        <taxon>Peronosporales</taxon>
        <taxon>Peronosporaceae</taxon>
        <taxon>Phytophthora</taxon>
    </lineage>
</organism>
<name>W2JIF7_PHYNI</name>
<dbReference type="AlphaFoldDB" id="W2JIF7"/>
<keyword evidence="1" id="KW-0732">Signal</keyword>
<reference evidence="2" key="1">
    <citation type="submission" date="2013-11" db="EMBL/GenBank/DDBJ databases">
        <title>The Genome Sequence of Phytophthora parasitica CJ02B3.</title>
        <authorList>
            <consortium name="The Broad Institute Genomics Platform"/>
            <person name="Russ C."/>
            <person name="Tyler B."/>
            <person name="Panabieres F."/>
            <person name="Shan W."/>
            <person name="Tripathy S."/>
            <person name="Grunwald N."/>
            <person name="Machado M."/>
            <person name="Johnson C.S."/>
            <person name="Arredondo F."/>
            <person name="Hong C."/>
            <person name="Coffey M."/>
            <person name="Young S.K."/>
            <person name="Zeng Q."/>
            <person name="Gargeya S."/>
            <person name="Fitzgerald M."/>
            <person name="Abouelleil A."/>
            <person name="Alvarado L."/>
            <person name="Chapman S.B."/>
            <person name="Gainer-Dewar J."/>
            <person name="Goldberg J."/>
            <person name="Griggs A."/>
            <person name="Gujja S."/>
            <person name="Hansen M."/>
            <person name="Howarth C."/>
            <person name="Imamovic A."/>
            <person name="Ireland A."/>
            <person name="Larimer J."/>
            <person name="McCowan C."/>
            <person name="Murphy C."/>
            <person name="Pearson M."/>
            <person name="Poon T.W."/>
            <person name="Priest M."/>
            <person name="Roberts A."/>
            <person name="Saif S."/>
            <person name="Shea T."/>
            <person name="Sykes S."/>
            <person name="Wortman J."/>
            <person name="Nusbaum C."/>
            <person name="Birren B."/>
        </authorList>
    </citation>
    <scope>NUCLEOTIDE SEQUENCE [LARGE SCALE GENOMIC DNA]</scope>
    <source>
        <strain evidence="2">CJ02B3</strain>
    </source>
</reference>
<sequence>MARFTMYLALTAFVLGTPVSAVIGDAVDAVGDAVQDAYDTTASWVDGAADTVSDTAEDVYNTTSSWVSDAADTVGSAVEDAHDTVASATGSIIDDVSSAHTLAVTSATIFAFIGLAAATL</sequence>
<evidence type="ECO:0000313" key="3">
    <source>
        <dbReference type="EMBL" id="ETL45542.1"/>
    </source>
</evidence>
<feature type="signal peptide" evidence="1">
    <location>
        <begin position="1"/>
        <end position="21"/>
    </location>
</feature>